<evidence type="ECO:0000256" key="1">
    <source>
        <dbReference type="ARBA" id="ARBA00022553"/>
    </source>
</evidence>
<evidence type="ECO:0000313" key="4">
    <source>
        <dbReference type="Proteomes" id="UP000487649"/>
    </source>
</evidence>
<dbReference type="EMBL" id="WMQE01000009">
    <property type="protein sequence ID" value="MTK20871.1"/>
    <property type="molecule type" value="Genomic_DNA"/>
</dbReference>
<dbReference type="Gene3D" id="3.40.50.2300">
    <property type="match status" value="1"/>
</dbReference>
<accession>A0A173U4Q4</accession>
<organism evidence="3 4">
    <name type="scientific">Turicibacter sanguinis</name>
    <dbReference type="NCBI Taxonomy" id="154288"/>
    <lineage>
        <taxon>Bacteria</taxon>
        <taxon>Bacillati</taxon>
        <taxon>Bacillota</taxon>
        <taxon>Erysipelotrichia</taxon>
        <taxon>Erysipelotrichales</taxon>
        <taxon>Turicibacteraceae</taxon>
        <taxon>Turicibacter</taxon>
    </lineage>
</organism>
<dbReference type="SUPFAM" id="SSF52172">
    <property type="entry name" value="CheY-like"/>
    <property type="match status" value="1"/>
</dbReference>
<comment type="caution">
    <text evidence="3">The sequence shown here is derived from an EMBL/GenBank/DDBJ whole genome shotgun (WGS) entry which is preliminary data.</text>
</comment>
<keyword evidence="2" id="KW-0902">Two-component regulatory system</keyword>
<dbReference type="GO" id="GO:0000160">
    <property type="term" value="P:phosphorelay signal transduction system"/>
    <property type="evidence" value="ECO:0007669"/>
    <property type="project" value="UniProtKB-KW"/>
</dbReference>
<dbReference type="SMART" id="SM00448">
    <property type="entry name" value="REC"/>
    <property type="match status" value="1"/>
</dbReference>
<dbReference type="PANTHER" id="PTHR45339">
    <property type="entry name" value="HYBRID SIGNAL TRANSDUCTION HISTIDINE KINASE J"/>
    <property type="match status" value="1"/>
</dbReference>
<dbReference type="RefSeq" id="WP_006785479.1">
    <property type="nucleotide sequence ID" value="NZ_CABJBH010000001.1"/>
</dbReference>
<sequence length="123" mass="13825">MEMMEHDFSVLVVDDNEINLMLMEDILEVIDVKHVKTVDSGEGAIDEIKQNPNYDVVVMDICMPVIDGYEASKRIRQLGYSGRIIALTANGLSKDDPKFLEAEMDDILLKPVDLNLIKKVLCA</sequence>
<proteinExistence type="predicted"/>
<gene>
    <name evidence="3" type="ORF">GMA92_05495</name>
</gene>
<evidence type="ECO:0000256" key="2">
    <source>
        <dbReference type="ARBA" id="ARBA00023012"/>
    </source>
</evidence>
<dbReference type="AlphaFoldDB" id="A0A173U4Q4"/>
<reference evidence="3 4" key="1">
    <citation type="journal article" date="2019" name="Nat. Med.">
        <title>A library of human gut bacterial isolates paired with longitudinal multiomics data enables mechanistic microbiome research.</title>
        <authorList>
            <person name="Poyet M."/>
            <person name="Groussin M."/>
            <person name="Gibbons S.M."/>
            <person name="Avila-Pacheco J."/>
            <person name="Jiang X."/>
            <person name="Kearney S.M."/>
            <person name="Perrotta A.R."/>
            <person name="Berdy B."/>
            <person name="Zhao S."/>
            <person name="Lieberman T.D."/>
            <person name="Swanson P.K."/>
            <person name="Smith M."/>
            <person name="Roesemann S."/>
            <person name="Alexander J.E."/>
            <person name="Rich S.A."/>
            <person name="Livny J."/>
            <person name="Vlamakis H."/>
            <person name="Clish C."/>
            <person name="Bullock K."/>
            <person name="Deik A."/>
            <person name="Scott J."/>
            <person name="Pierce K.A."/>
            <person name="Xavier R.J."/>
            <person name="Alm E.J."/>
        </authorList>
    </citation>
    <scope>NUCLEOTIDE SEQUENCE [LARGE SCALE GENOMIC DNA]</scope>
    <source>
        <strain evidence="3 4">BIOML-A198</strain>
    </source>
</reference>
<dbReference type="CDD" id="cd17546">
    <property type="entry name" value="REC_hyHK_CKI1_RcsC-like"/>
    <property type="match status" value="1"/>
</dbReference>
<dbReference type="Pfam" id="PF00072">
    <property type="entry name" value="Response_reg"/>
    <property type="match status" value="1"/>
</dbReference>
<protein>
    <submittedName>
        <fullName evidence="3">Response regulator</fullName>
    </submittedName>
</protein>
<dbReference type="Proteomes" id="UP000487649">
    <property type="component" value="Unassembled WGS sequence"/>
</dbReference>
<dbReference type="PROSITE" id="PS50110">
    <property type="entry name" value="RESPONSE_REGULATORY"/>
    <property type="match status" value="1"/>
</dbReference>
<name>A0A173U4Q4_9FIRM</name>
<dbReference type="OrthoDB" id="9790669at2"/>
<dbReference type="InterPro" id="IPR011006">
    <property type="entry name" value="CheY-like_superfamily"/>
</dbReference>
<keyword evidence="1" id="KW-0597">Phosphoprotein</keyword>
<evidence type="ECO:0000313" key="3">
    <source>
        <dbReference type="EMBL" id="MTK20871.1"/>
    </source>
</evidence>
<dbReference type="PANTHER" id="PTHR45339:SF1">
    <property type="entry name" value="HYBRID SIGNAL TRANSDUCTION HISTIDINE KINASE J"/>
    <property type="match status" value="1"/>
</dbReference>
<dbReference type="InterPro" id="IPR001789">
    <property type="entry name" value="Sig_transdc_resp-reg_receiver"/>
</dbReference>